<dbReference type="PROSITE" id="PS00041">
    <property type="entry name" value="HTH_ARAC_FAMILY_1"/>
    <property type="match status" value="1"/>
</dbReference>
<dbReference type="AlphaFoldDB" id="A0A084JH61"/>
<dbReference type="Gene3D" id="1.10.10.60">
    <property type="entry name" value="Homeodomain-like"/>
    <property type="match status" value="2"/>
</dbReference>
<evidence type="ECO:0000313" key="6">
    <source>
        <dbReference type="EMBL" id="KEZ88295.1"/>
    </source>
</evidence>
<dbReference type="STRING" id="29354.IO98_18895"/>
<dbReference type="InterPro" id="IPR011051">
    <property type="entry name" value="RmlC_Cupin_sf"/>
</dbReference>
<dbReference type="InterPro" id="IPR003313">
    <property type="entry name" value="AraC-bd"/>
</dbReference>
<dbReference type="InterPro" id="IPR009057">
    <property type="entry name" value="Homeodomain-like_sf"/>
</dbReference>
<dbReference type="Gene3D" id="2.60.120.10">
    <property type="entry name" value="Jelly Rolls"/>
    <property type="match status" value="1"/>
</dbReference>
<dbReference type="GO" id="GO:0003700">
    <property type="term" value="F:DNA-binding transcription factor activity"/>
    <property type="evidence" value="ECO:0007669"/>
    <property type="project" value="InterPro"/>
</dbReference>
<gene>
    <name evidence="6" type="ORF">IO98_18895</name>
</gene>
<dbReference type="InterPro" id="IPR018062">
    <property type="entry name" value="HTH_AraC-typ_CS"/>
</dbReference>
<reference evidence="6 7" key="1">
    <citation type="submission" date="2014-07" db="EMBL/GenBank/DDBJ databases">
        <title>Draft genome of Clostridium celerecrescens 152B isolated from sediments associated with methane hydrate from Krishna Godavari basin.</title>
        <authorList>
            <person name="Honkalas V.S."/>
            <person name="Dabir A.P."/>
            <person name="Arora P."/>
            <person name="Dhakephalkar P.K."/>
        </authorList>
    </citation>
    <scope>NUCLEOTIDE SEQUENCE [LARGE SCALE GENOMIC DNA]</scope>
    <source>
        <strain evidence="6 7">152B</strain>
    </source>
</reference>
<dbReference type="InterPro" id="IPR018060">
    <property type="entry name" value="HTH_AraC"/>
</dbReference>
<comment type="caution">
    <text evidence="6">The sequence shown here is derived from an EMBL/GenBank/DDBJ whole genome shotgun (WGS) entry which is preliminary data.</text>
</comment>
<dbReference type="PROSITE" id="PS01124">
    <property type="entry name" value="HTH_ARAC_FAMILY_2"/>
    <property type="match status" value="1"/>
</dbReference>
<feature type="region of interest" description="Disordered" evidence="4">
    <location>
        <begin position="1"/>
        <end position="21"/>
    </location>
</feature>
<protein>
    <submittedName>
        <fullName evidence="6">Transcriptional regulator</fullName>
    </submittedName>
</protein>
<dbReference type="EMBL" id="JPME01000025">
    <property type="protein sequence ID" value="KEZ88295.1"/>
    <property type="molecule type" value="Genomic_DNA"/>
</dbReference>
<accession>A0A084JH61</accession>
<dbReference type="SUPFAM" id="SSF51182">
    <property type="entry name" value="RmlC-like cupins"/>
    <property type="match status" value="1"/>
</dbReference>
<dbReference type="PANTHER" id="PTHR43280:SF2">
    <property type="entry name" value="HTH-TYPE TRANSCRIPTIONAL REGULATOR EXSA"/>
    <property type="match status" value="1"/>
</dbReference>
<dbReference type="OrthoDB" id="9778008at2"/>
<dbReference type="PANTHER" id="PTHR43280">
    <property type="entry name" value="ARAC-FAMILY TRANSCRIPTIONAL REGULATOR"/>
    <property type="match status" value="1"/>
</dbReference>
<name>A0A084JH61_9FIRM</name>
<keyword evidence="7" id="KW-1185">Reference proteome</keyword>
<evidence type="ECO:0000256" key="3">
    <source>
        <dbReference type="ARBA" id="ARBA00023163"/>
    </source>
</evidence>
<evidence type="ECO:0000313" key="7">
    <source>
        <dbReference type="Proteomes" id="UP000028525"/>
    </source>
</evidence>
<evidence type="ECO:0000256" key="1">
    <source>
        <dbReference type="ARBA" id="ARBA00023015"/>
    </source>
</evidence>
<dbReference type="RefSeq" id="WP_038283735.1">
    <property type="nucleotide sequence ID" value="NZ_JPME01000025.1"/>
</dbReference>
<proteinExistence type="predicted"/>
<keyword evidence="3" id="KW-0804">Transcription</keyword>
<organism evidence="6 7">
    <name type="scientific">Lacrimispora celerecrescens</name>
    <dbReference type="NCBI Taxonomy" id="29354"/>
    <lineage>
        <taxon>Bacteria</taxon>
        <taxon>Bacillati</taxon>
        <taxon>Bacillota</taxon>
        <taxon>Clostridia</taxon>
        <taxon>Lachnospirales</taxon>
        <taxon>Lachnospiraceae</taxon>
        <taxon>Lacrimispora</taxon>
    </lineage>
</organism>
<keyword evidence="2" id="KW-0238">DNA-binding</keyword>
<evidence type="ECO:0000256" key="4">
    <source>
        <dbReference type="SAM" id="MobiDB-lite"/>
    </source>
</evidence>
<feature type="domain" description="HTH araC/xylS-type" evidence="5">
    <location>
        <begin position="203"/>
        <end position="301"/>
    </location>
</feature>
<dbReference type="GO" id="GO:0043565">
    <property type="term" value="F:sequence-specific DNA binding"/>
    <property type="evidence" value="ECO:0007669"/>
    <property type="project" value="InterPro"/>
</dbReference>
<dbReference type="Pfam" id="PF12833">
    <property type="entry name" value="HTH_18"/>
    <property type="match status" value="1"/>
</dbReference>
<evidence type="ECO:0000259" key="5">
    <source>
        <dbReference type="PROSITE" id="PS01124"/>
    </source>
</evidence>
<dbReference type="InterPro" id="IPR014710">
    <property type="entry name" value="RmlC-like_jellyroll"/>
</dbReference>
<dbReference type="SMART" id="SM00342">
    <property type="entry name" value="HTH_ARAC"/>
    <property type="match status" value="1"/>
</dbReference>
<sequence length="304" mass="35466">MNPEIKSKLKEGRPHGTSSFPCGIYRTQSTQKGILVKHHWHEEIEMIHFLKGHFRLLVNMESYEIKEECIFFINPGELHGIISESKSLKEEHAIVFQPGLLSFDAYDSAQMYLINPLKNNKLSFPRCIQPDHPSYSSILECFINVTDSFGVEEGLEQQEDVFEAVISQLQIKASLLKMLATLYQFHLYSDSHRNTDTRVELIKASITFIRNHYREKIYIHDLASLANMNEQYFCRFFKKALGRTPTEYINDYRIRKAITLLETTDLPIMNICLDSGFFNLGNFLKIFRKYTGTTPLQYRKEKSK</sequence>
<dbReference type="Proteomes" id="UP000028525">
    <property type="component" value="Unassembled WGS sequence"/>
</dbReference>
<evidence type="ECO:0000256" key="2">
    <source>
        <dbReference type="ARBA" id="ARBA00023125"/>
    </source>
</evidence>
<keyword evidence="1" id="KW-0805">Transcription regulation</keyword>
<dbReference type="Pfam" id="PF02311">
    <property type="entry name" value="AraC_binding"/>
    <property type="match status" value="1"/>
</dbReference>
<dbReference type="SUPFAM" id="SSF46689">
    <property type="entry name" value="Homeodomain-like"/>
    <property type="match status" value="2"/>
</dbReference>
<dbReference type="CDD" id="cd02208">
    <property type="entry name" value="cupin_RmlC-like"/>
    <property type="match status" value="1"/>
</dbReference>
<feature type="compositionally biased region" description="Basic and acidic residues" evidence="4">
    <location>
        <begin position="1"/>
        <end position="14"/>
    </location>
</feature>